<evidence type="ECO:0000313" key="3">
    <source>
        <dbReference type="Proteomes" id="UP001195903"/>
    </source>
</evidence>
<organism evidence="2 3">
    <name type="scientific">Shewanella jiangmenensis</name>
    <dbReference type="NCBI Taxonomy" id="2837387"/>
    <lineage>
        <taxon>Bacteria</taxon>
        <taxon>Pseudomonadati</taxon>
        <taxon>Pseudomonadota</taxon>
        <taxon>Gammaproteobacteria</taxon>
        <taxon>Alteromonadales</taxon>
        <taxon>Shewanellaceae</taxon>
        <taxon>Shewanella</taxon>
    </lineage>
</organism>
<feature type="transmembrane region" description="Helical" evidence="1">
    <location>
        <begin position="134"/>
        <end position="159"/>
    </location>
</feature>
<accession>A0ABS5UZP6</accession>
<dbReference type="EMBL" id="JAHEPS010000001">
    <property type="protein sequence ID" value="MBT1443682.1"/>
    <property type="molecule type" value="Genomic_DNA"/>
</dbReference>
<sequence>MSKQWIKWHRLLALLALVPLFIMSVTGAILVFKPELDAWLLSGKATLPAPAEVGQRQSMTSLMTHIKQQLPAYELGSWELFDDGVRSDAVYLVHRDSQEWAKVFLDPYRGVLLSEPVGLSDYLSDWLVDLHYRFLLGPSGTIVGFLASLALLFLGISGLKMHRQFYRKLFSLRWRGDWRVRNSSLHRLAGAWAAPVLIILAFTGGYWNAEELLHDLHEVTEPHPPLKGPLYTEAVNFDELLKRAQVALPGIRLNFLVFPTEPELDITFYGKLPGVNPLASNYSASVNFSPQTGELTTKTEQSSQPWYLTVDDSFRALHFGDFAGMGSRIVWTVLGSMPLILGISGLYLYLSRRRKKGLPASI</sequence>
<evidence type="ECO:0000256" key="1">
    <source>
        <dbReference type="SAM" id="Phobius"/>
    </source>
</evidence>
<comment type="caution">
    <text evidence="2">The sequence shown here is derived from an EMBL/GenBank/DDBJ whole genome shotgun (WGS) entry which is preliminary data.</text>
</comment>
<dbReference type="Pfam" id="PF03929">
    <property type="entry name" value="PepSY_TM"/>
    <property type="match status" value="1"/>
</dbReference>
<keyword evidence="1" id="KW-1133">Transmembrane helix</keyword>
<dbReference type="Proteomes" id="UP001195903">
    <property type="component" value="Unassembled WGS sequence"/>
</dbReference>
<dbReference type="PANTHER" id="PTHR34219">
    <property type="entry name" value="IRON-REGULATED INNER MEMBRANE PROTEIN-RELATED"/>
    <property type="match status" value="1"/>
</dbReference>
<keyword evidence="1" id="KW-0472">Membrane</keyword>
<gene>
    <name evidence="2" type="ORF">KJI95_03975</name>
</gene>
<reference evidence="2 3" key="1">
    <citation type="submission" date="2021-05" db="EMBL/GenBank/DDBJ databases">
        <title>Shewanella sp. JM162201.</title>
        <authorList>
            <person name="Xu S."/>
            <person name="Li A."/>
        </authorList>
    </citation>
    <scope>NUCLEOTIDE SEQUENCE [LARGE SCALE GENOMIC DNA]</scope>
    <source>
        <strain evidence="2 3">JM162201</strain>
    </source>
</reference>
<dbReference type="InterPro" id="IPR005625">
    <property type="entry name" value="PepSY-ass_TM"/>
</dbReference>
<dbReference type="RefSeq" id="WP_214505850.1">
    <property type="nucleotide sequence ID" value="NZ_JAHEPS010000001.1"/>
</dbReference>
<name>A0ABS5UZP6_9GAMM</name>
<evidence type="ECO:0000313" key="2">
    <source>
        <dbReference type="EMBL" id="MBT1443682.1"/>
    </source>
</evidence>
<keyword evidence="1" id="KW-0812">Transmembrane</keyword>
<proteinExistence type="predicted"/>
<protein>
    <submittedName>
        <fullName evidence="2">PepSY domain-containing protein</fullName>
    </submittedName>
</protein>
<dbReference type="PANTHER" id="PTHR34219:SF8">
    <property type="entry name" value="PEPSY DOMAIN-CONTAINING PROTEIN"/>
    <property type="match status" value="1"/>
</dbReference>
<keyword evidence="3" id="KW-1185">Reference proteome</keyword>
<feature type="transmembrane region" description="Helical" evidence="1">
    <location>
        <begin position="329"/>
        <end position="350"/>
    </location>
</feature>
<feature type="transmembrane region" description="Helical" evidence="1">
    <location>
        <begin position="188"/>
        <end position="207"/>
    </location>
</feature>